<evidence type="ECO:0000313" key="8">
    <source>
        <dbReference type="Proteomes" id="UP000271573"/>
    </source>
</evidence>
<keyword evidence="8" id="KW-1185">Reference proteome</keyword>
<evidence type="ECO:0000259" key="6">
    <source>
        <dbReference type="PROSITE" id="PS50011"/>
    </source>
</evidence>
<dbReference type="SUPFAM" id="SSF56112">
    <property type="entry name" value="Protein kinase-like (PK-like)"/>
    <property type="match status" value="1"/>
</dbReference>
<dbReference type="Pfam" id="PF00069">
    <property type="entry name" value="Pkinase"/>
    <property type="match status" value="1"/>
</dbReference>
<keyword evidence="1" id="KW-0808">Transferase</keyword>
<evidence type="ECO:0000313" key="7">
    <source>
        <dbReference type="EMBL" id="BBH18139.1"/>
    </source>
</evidence>
<dbReference type="PANTHER" id="PTHR43289">
    <property type="entry name" value="MITOGEN-ACTIVATED PROTEIN KINASE KINASE KINASE 20-RELATED"/>
    <property type="match status" value="1"/>
</dbReference>
<dbReference type="CDD" id="cd14014">
    <property type="entry name" value="STKc_PknB_like"/>
    <property type="match status" value="1"/>
</dbReference>
<keyword evidence="5" id="KW-0472">Membrane</keyword>
<dbReference type="PROSITE" id="PS50011">
    <property type="entry name" value="PROTEIN_KINASE_DOM"/>
    <property type="match status" value="1"/>
</dbReference>
<evidence type="ECO:0000256" key="5">
    <source>
        <dbReference type="SAM" id="Phobius"/>
    </source>
</evidence>
<feature type="transmembrane region" description="Helical" evidence="5">
    <location>
        <begin position="322"/>
        <end position="355"/>
    </location>
</feature>
<feature type="transmembrane region" description="Helical" evidence="5">
    <location>
        <begin position="464"/>
        <end position="482"/>
    </location>
</feature>
<keyword evidence="4" id="KW-0067">ATP-binding</keyword>
<feature type="domain" description="Protein kinase" evidence="6">
    <location>
        <begin position="26"/>
        <end position="275"/>
    </location>
</feature>
<keyword evidence="2" id="KW-0547">Nucleotide-binding</keyword>
<dbReference type="InterPro" id="IPR008271">
    <property type="entry name" value="Ser/Thr_kinase_AS"/>
</dbReference>
<sequence length="503" mass="52711">MESVPTTRVTVPRASAGPAVPPVPGYTVVSPLGEGGMGVVYLARRDSTGERLSLKILRTNVVGDDEGRQRLAREVATLSRIRSPWVAEIVDADPWGKVAYVATRYVPGQPLHDHVVDRGPLRGDDLYQLAGGLAEGIAACHAVGILHRDVKPSNVVMEGRNPVLIDFGLARSDADPRLTQVGLLLGTPGYLPPEILSGEDATPATDVHSWAATVLFAATGRPPFGGGDASVVLTRTRAGEADLDGVAQPLRAVLTGALDPDPLRRPTLNAIRNWLRDPTGPLPVAAPQTAVMSVGPVVHPAAVPLPEGPPPTTYAGGTGFRVLVLGLALVALIGAAAGAFPVLTGLVLVVATVVLRGAWRGSYVRAQARAARGHRWWDGPRMVLGAPVDMVATLPKTLGLVAWASGVVIAEALVCYSLAVPIRWALTVGGLVAALTLAIGPGAAGVRTPLRAMTRSANARWQPWFALLAVVFAAAIGLLLVADYRGPSYVPWPVGWHVPFLRR</sequence>
<evidence type="ECO:0000256" key="4">
    <source>
        <dbReference type="ARBA" id="ARBA00022840"/>
    </source>
</evidence>
<dbReference type="PANTHER" id="PTHR43289:SF34">
    <property type="entry name" value="SERINE_THREONINE-PROTEIN KINASE YBDM-RELATED"/>
    <property type="match status" value="1"/>
</dbReference>
<feature type="transmembrane region" description="Helical" evidence="5">
    <location>
        <begin position="425"/>
        <end position="444"/>
    </location>
</feature>
<reference evidence="7 8" key="1">
    <citation type="submission" date="2018-11" db="EMBL/GenBank/DDBJ databases">
        <title>Complete genome sequence of Nocardioides baekrokdamisoli strain KCTC 39748.</title>
        <authorList>
            <person name="Kang S.W."/>
            <person name="Lee K.C."/>
            <person name="Kim K.K."/>
            <person name="Kim J.S."/>
            <person name="Kim D.S."/>
            <person name="Ko S.H."/>
            <person name="Yang S.H."/>
            <person name="Shin Y.K."/>
            <person name="Lee J.S."/>
        </authorList>
    </citation>
    <scope>NUCLEOTIDE SEQUENCE [LARGE SCALE GENOMIC DNA]</scope>
    <source>
        <strain evidence="7 8">KCTC 39748</strain>
    </source>
</reference>
<dbReference type="Gene3D" id="1.10.510.10">
    <property type="entry name" value="Transferase(Phosphotransferase) domain 1"/>
    <property type="match status" value="1"/>
</dbReference>
<keyword evidence="5" id="KW-0812">Transmembrane</keyword>
<dbReference type="Gene3D" id="3.30.200.20">
    <property type="entry name" value="Phosphorylase Kinase, domain 1"/>
    <property type="match status" value="1"/>
</dbReference>
<keyword evidence="5" id="KW-1133">Transmembrane helix</keyword>
<evidence type="ECO:0000256" key="2">
    <source>
        <dbReference type="ARBA" id="ARBA00022741"/>
    </source>
</evidence>
<dbReference type="GO" id="GO:0005524">
    <property type="term" value="F:ATP binding"/>
    <property type="evidence" value="ECO:0007669"/>
    <property type="project" value="UniProtKB-KW"/>
</dbReference>
<dbReference type="KEGG" id="nbe:Back2_24260"/>
<name>A0A3G9J564_9ACTN</name>
<dbReference type="PROSITE" id="PS00108">
    <property type="entry name" value="PROTEIN_KINASE_ST"/>
    <property type="match status" value="1"/>
</dbReference>
<feature type="transmembrane region" description="Helical" evidence="5">
    <location>
        <begin position="400"/>
        <end position="419"/>
    </location>
</feature>
<dbReference type="GO" id="GO:0004674">
    <property type="term" value="F:protein serine/threonine kinase activity"/>
    <property type="evidence" value="ECO:0007669"/>
    <property type="project" value="TreeGrafter"/>
</dbReference>
<dbReference type="OrthoDB" id="9762169at2"/>
<gene>
    <name evidence="7" type="ORF">Back2_24260</name>
</gene>
<dbReference type="InterPro" id="IPR011009">
    <property type="entry name" value="Kinase-like_dom_sf"/>
</dbReference>
<protein>
    <recommendedName>
        <fullName evidence="6">Protein kinase domain-containing protein</fullName>
    </recommendedName>
</protein>
<dbReference type="AlphaFoldDB" id="A0A3G9J564"/>
<keyword evidence="3" id="KW-0418">Kinase</keyword>
<accession>A0A3G9J564</accession>
<dbReference type="EMBL" id="AP019307">
    <property type="protein sequence ID" value="BBH18139.1"/>
    <property type="molecule type" value="Genomic_DNA"/>
</dbReference>
<dbReference type="SMART" id="SM00220">
    <property type="entry name" value="S_TKc"/>
    <property type="match status" value="1"/>
</dbReference>
<dbReference type="Proteomes" id="UP000271573">
    <property type="component" value="Chromosome"/>
</dbReference>
<organism evidence="7 8">
    <name type="scientific">Nocardioides baekrokdamisoli</name>
    <dbReference type="NCBI Taxonomy" id="1804624"/>
    <lineage>
        <taxon>Bacteria</taxon>
        <taxon>Bacillati</taxon>
        <taxon>Actinomycetota</taxon>
        <taxon>Actinomycetes</taxon>
        <taxon>Propionibacteriales</taxon>
        <taxon>Nocardioidaceae</taxon>
        <taxon>Nocardioides</taxon>
    </lineage>
</organism>
<dbReference type="InterPro" id="IPR000719">
    <property type="entry name" value="Prot_kinase_dom"/>
</dbReference>
<dbReference type="RefSeq" id="WP_125569482.1">
    <property type="nucleotide sequence ID" value="NZ_AP019307.1"/>
</dbReference>
<proteinExistence type="predicted"/>
<evidence type="ECO:0000256" key="3">
    <source>
        <dbReference type="ARBA" id="ARBA00022777"/>
    </source>
</evidence>
<evidence type="ECO:0000256" key="1">
    <source>
        <dbReference type="ARBA" id="ARBA00022679"/>
    </source>
</evidence>